<name>A0A822XRC8_NELNU</name>
<evidence type="ECO:0000313" key="2">
    <source>
        <dbReference type="Proteomes" id="UP000607653"/>
    </source>
</evidence>
<comment type="caution">
    <text evidence="1">The sequence shown here is derived from an EMBL/GenBank/DDBJ whole genome shotgun (WGS) entry which is preliminary data.</text>
</comment>
<proteinExistence type="predicted"/>
<dbReference type="EMBL" id="DUZY01000001">
    <property type="protein sequence ID" value="DAD21701.1"/>
    <property type="molecule type" value="Genomic_DNA"/>
</dbReference>
<keyword evidence="2" id="KW-1185">Reference proteome</keyword>
<dbReference type="AlphaFoldDB" id="A0A822XRC8"/>
<evidence type="ECO:0000313" key="1">
    <source>
        <dbReference type="EMBL" id="DAD21701.1"/>
    </source>
</evidence>
<gene>
    <name evidence="1" type="ORF">HUJ06_023164</name>
</gene>
<dbReference type="Proteomes" id="UP000607653">
    <property type="component" value="Unassembled WGS sequence"/>
</dbReference>
<organism evidence="1 2">
    <name type="scientific">Nelumbo nucifera</name>
    <name type="common">Sacred lotus</name>
    <dbReference type="NCBI Taxonomy" id="4432"/>
    <lineage>
        <taxon>Eukaryota</taxon>
        <taxon>Viridiplantae</taxon>
        <taxon>Streptophyta</taxon>
        <taxon>Embryophyta</taxon>
        <taxon>Tracheophyta</taxon>
        <taxon>Spermatophyta</taxon>
        <taxon>Magnoliopsida</taxon>
        <taxon>Proteales</taxon>
        <taxon>Nelumbonaceae</taxon>
        <taxon>Nelumbo</taxon>
    </lineage>
</organism>
<accession>A0A822XRC8</accession>
<reference evidence="1 2" key="1">
    <citation type="journal article" date="2020" name="Mol. Biol. Evol.">
        <title>Distinct Expression and Methylation Patterns for Genes with Different Fates following a Single Whole-Genome Duplication in Flowering Plants.</title>
        <authorList>
            <person name="Shi T."/>
            <person name="Rahmani R.S."/>
            <person name="Gugger P.F."/>
            <person name="Wang M."/>
            <person name="Li H."/>
            <person name="Zhang Y."/>
            <person name="Li Z."/>
            <person name="Wang Q."/>
            <person name="Van de Peer Y."/>
            <person name="Marchal K."/>
            <person name="Chen J."/>
        </authorList>
    </citation>
    <scope>NUCLEOTIDE SEQUENCE [LARGE SCALE GENOMIC DNA]</scope>
    <source>
        <tissue evidence="1">Leaf</tissue>
    </source>
</reference>
<protein>
    <submittedName>
        <fullName evidence="1">Uncharacterized protein</fullName>
    </submittedName>
</protein>
<sequence>MQNLQLIIRRKSSPILGDAKSSVDVIFFTTISLGFISVASCIEDAARAIIFALMDRNDSELLELFLHRDLMGPNFSHTSCSLPNRF</sequence>